<dbReference type="SUPFAM" id="SSF88946">
    <property type="entry name" value="Sigma2 domain of RNA polymerase sigma factors"/>
    <property type="match status" value="1"/>
</dbReference>
<dbReference type="Proteomes" id="UP001317870">
    <property type="component" value="Chromosome"/>
</dbReference>
<accession>A0ABN6UAS7</accession>
<dbReference type="RefSeq" id="WP_281875327.1">
    <property type="nucleotide sequence ID" value="NZ_AP026978.1"/>
</dbReference>
<feature type="domain" description="RNA polymerase sigma-70 region 2" evidence="6">
    <location>
        <begin position="24"/>
        <end position="88"/>
    </location>
</feature>
<evidence type="ECO:0000313" key="9">
    <source>
        <dbReference type="Proteomes" id="UP001317870"/>
    </source>
</evidence>
<dbReference type="Pfam" id="PF04542">
    <property type="entry name" value="Sigma70_r2"/>
    <property type="match status" value="1"/>
</dbReference>
<dbReference type="InterPro" id="IPR013325">
    <property type="entry name" value="RNA_pol_sigma_r2"/>
</dbReference>
<dbReference type="NCBIfam" id="TIGR02937">
    <property type="entry name" value="sigma70-ECF"/>
    <property type="match status" value="1"/>
</dbReference>
<evidence type="ECO:0000259" key="7">
    <source>
        <dbReference type="Pfam" id="PF08281"/>
    </source>
</evidence>
<feature type="domain" description="RNA polymerase sigma factor 70 region 4 type 2" evidence="7">
    <location>
        <begin position="126"/>
        <end position="172"/>
    </location>
</feature>
<keyword evidence="9" id="KW-1185">Reference proteome</keyword>
<dbReference type="InterPro" id="IPR013324">
    <property type="entry name" value="RNA_pol_sigma_r3/r4-like"/>
</dbReference>
<keyword evidence="3" id="KW-0731">Sigma factor</keyword>
<comment type="similarity">
    <text evidence="1">Belongs to the sigma-70 factor family. ECF subfamily.</text>
</comment>
<evidence type="ECO:0000256" key="3">
    <source>
        <dbReference type="ARBA" id="ARBA00023082"/>
    </source>
</evidence>
<dbReference type="Gene3D" id="1.10.10.10">
    <property type="entry name" value="Winged helix-like DNA-binding domain superfamily/Winged helix DNA-binding domain"/>
    <property type="match status" value="1"/>
</dbReference>
<dbReference type="PANTHER" id="PTHR43133">
    <property type="entry name" value="RNA POLYMERASE ECF-TYPE SIGMA FACTO"/>
    <property type="match status" value="1"/>
</dbReference>
<organism evidence="8 9">
    <name type="scientific">Nocardia sputorum</name>
    <dbReference type="NCBI Taxonomy" id="2984338"/>
    <lineage>
        <taxon>Bacteria</taxon>
        <taxon>Bacillati</taxon>
        <taxon>Actinomycetota</taxon>
        <taxon>Actinomycetes</taxon>
        <taxon>Mycobacteriales</taxon>
        <taxon>Nocardiaceae</taxon>
        <taxon>Nocardia</taxon>
    </lineage>
</organism>
<sequence length="191" mass="20748">MGVDSDEALLAAVARGDQACLRALYERHAPAMLRLVRRMTTQSGVAEEILQETWLAVWRSADGFRGESSARGWLFGVAKRQAHNYLRKSVLVTVDLEETAELSDRTGTVEDIVLANAARGDLAVGIRELPEHLREVLLLVLVDDLPYADVAAILGIPVGTVKSRMSHARKRLALALAGTTADLSTRYGGSQ</sequence>
<evidence type="ECO:0000313" key="8">
    <source>
        <dbReference type="EMBL" id="BDU02272.1"/>
    </source>
</evidence>
<keyword evidence="2" id="KW-0805">Transcription regulation</keyword>
<evidence type="ECO:0000259" key="6">
    <source>
        <dbReference type="Pfam" id="PF04542"/>
    </source>
</evidence>
<dbReference type="InterPro" id="IPR007627">
    <property type="entry name" value="RNA_pol_sigma70_r2"/>
</dbReference>
<dbReference type="SUPFAM" id="SSF88659">
    <property type="entry name" value="Sigma3 and sigma4 domains of RNA polymerase sigma factors"/>
    <property type="match status" value="1"/>
</dbReference>
<dbReference type="PANTHER" id="PTHR43133:SF46">
    <property type="entry name" value="RNA POLYMERASE SIGMA-70 FACTOR ECF SUBFAMILY"/>
    <property type="match status" value="1"/>
</dbReference>
<protein>
    <submittedName>
        <fullName evidence="8">DNA-directed RNA polymerase sigma-70 factor</fullName>
    </submittedName>
</protein>
<evidence type="ECO:0000256" key="2">
    <source>
        <dbReference type="ARBA" id="ARBA00023015"/>
    </source>
</evidence>
<dbReference type="InterPro" id="IPR039425">
    <property type="entry name" value="RNA_pol_sigma-70-like"/>
</dbReference>
<dbReference type="EMBL" id="AP026978">
    <property type="protein sequence ID" value="BDU02272.1"/>
    <property type="molecule type" value="Genomic_DNA"/>
</dbReference>
<reference evidence="8 9" key="1">
    <citation type="submission" date="2022-11" db="EMBL/GenBank/DDBJ databases">
        <title>Genome Sequencing of Nocardia sp. ON39_IFM12276 and assembly.</title>
        <authorList>
            <person name="Shimojima M."/>
            <person name="Toyokawa M."/>
            <person name="Uesaka K."/>
        </authorList>
    </citation>
    <scope>NUCLEOTIDE SEQUENCE [LARGE SCALE GENOMIC DNA]</scope>
    <source>
        <strain evidence="8 9">IFM 12276</strain>
    </source>
</reference>
<dbReference type="GO" id="GO:0000428">
    <property type="term" value="C:DNA-directed RNA polymerase complex"/>
    <property type="evidence" value="ECO:0007669"/>
    <property type="project" value="UniProtKB-KW"/>
</dbReference>
<dbReference type="Pfam" id="PF08281">
    <property type="entry name" value="Sigma70_r4_2"/>
    <property type="match status" value="1"/>
</dbReference>
<evidence type="ECO:0000256" key="1">
    <source>
        <dbReference type="ARBA" id="ARBA00010641"/>
    </source>
</evidence>
<keyword evidence="5" id="KW-0804">Transcription</keyword>
<gene>
    <name evidence="8" type="ORF">IFM12276_53000</name>
</gene>
<proteinExistence type="inferred from homology"/>
<name>A0ABN6UAS7_9NOCA</name>
<keyword evidence="8" id="KW-0240">DNA-directed RNA polymerase</keyword>
<keyword evidence="4" id="KW-0238">DNA-binding</keyword>
<dbReference type="InterPro" id="IPR014284">
    <property type="entry name" value="RNA_pol_sigma-70_dom"/>
</dbReference>
<evidence type="ECO:0000256" key="4">
    <source>
        <dbReference type="ARBA" id="ARBA00023125"/>
    </source>
</evidence>
<dbReference type="InterPro" id="IPR036388">
    <property type="entry name" value="WH-like_DNA-bd_sf"/>
</dbReference>
<evidence type="ECO:0000256" key="5">
    <source>
        <dbReference type="ARBA" id="ARBA00023163"/>
    </source>
</evidence>
<dbReference type="InterPro" id="IPR013249">
    <property type="entry name" value="RNA_pol_sigma70_r4_t2"/>
</dbReference>
<dbReference type="Gene3D" id="1.10.1740.10">
    <property type="match status" value="1"/>
</dbReference>